<evidence type="ECO:0000313" key="1">
    <source>
        <dbReference type="EMBL" id="UYV82954.1"/>
    </source>
</evidence>
<accession>A0ABY6LQW8</accession>
<dbReference type="Gene3D" id="1.20.58.60">
    <property type="match status" value="1"/>
</dbReference>
<gene>
    <name evidence="1" type="ORF">LAZ67_22001522</name>
</gene>
<dbReference type="Proteomes" id="UP001235939">
    <property type="component" value="Chromosome 22"/>
</dbReference>
<organism evidence="1 2">
    <name type="scientific">Cordylochernes scorpioides</name>
    <dbReference type="NCBI Taxonomy" id="51811"/>
    <lineage>
        <taxon>Eukaryota</taxon>
        <taxon>Metazoa</taxon>
        <taxon>Ecdysozoa</taxon>
        <taxon>Arthropoda</taxon>
        <taxon>Chelicerata</taxon>
        <taxon>Arachnida</taxon>
        <taxon>Pseudoscorpiones</taxon>
        <taxon>Cheliferoidea</taxon>
        <taxon>Chernetidae</taxon>
        <taxon>Cordylochernes</taxon>
    </lineage>
</organism>
<sequence length="370" mass="42117">MPLTMSSSMDELNQSKSCFFFLISIQSYQGIKLVELVDGYQACRTCWWCLLGMSRAHQWMNSINLKVASSFLSPFNHIRSSSMDELNQSKSCFFFLSPFNHIRVSSLLSLLMVSSGDEYSSSMDELNQSKSCFFFLISIQSYQSIKLVELCLLGISRAHQWMNSINIKVVFSFLSPFNHIRDLQAAVTRREPDFDGLADESRELLDVSREARISMATSQLVARFQSVLLTTKELVRKCDQQVEDHILFNQKLAEAEDWVKNMKNKLAEIVQMPSNNTDALNLKYQKNKAWKIGPLLSVLNMICSGEASTLLHFRSYRNCNNCHNSQLTPDHIYPAILVALYMADINPEEDIHTDKAPLLAGIVIRVHGSI</sequence>
<dbReference type="SUPFAM" id="SSF46966">
    <property type="entry name" value="Spectrin repeat"/>
    <property type="match status" value="1"/>
</dbReference>
<evidence type="ECO:0000313" key="2">
    <source>
        <dbReference type="Proteomes" id="UP001235939"/>
    </source>
</evidence>
<reference evidence="1 2" key="1">
    <citation type="submission" date="2022-03" db="EMBL/GenBank/DDBJ databases">
        <title>A chromosomal length assembly of Cordylochernes scorpioides.</title>
        <authorList>
            <person name="Zeh D."/>
            <person name="Zeh J."/>
        </authorList>
    </citation>
    <scope>NUCLEOTIDE SEQUENCE [LARGE SCALE GENOMIC DNA]</scope>
    <source>
        <strain evidence="1">IN4F17</strain>
        <tissue evidence="1">Whole Body</tissue>
    </source>
</reference>
<protein>
    <submittedName>
        <fullName evidence="1">Uncharacterized protein</fullName>
    </submittedName>
</protein>
<proteinExistence type="predicted"/>
<keyword evidence="2" id="KW-1185">Reference proteome</keyword>
<name>A0ABY6LQW8_9ARAC</name>
<dbReference type="EMBL" id="CP092884">
    <property type="protein sequence ID" value="UYV82954.1"/>
    <property type="molecule type" value="Genomic_DNA"/>
</dbReference>